<evidence type="ECO:0000256" key="1">
    <source>
        <dbReference type="ARBA" id="ARBA00010333"/>
    </source>
</evidence>
<dbReference type="RefSeq" id="WP_274692004.1">
    <property type="nucleotide sequence ID" value="NZ_JAPMOU010000079.1"/>
</dbReference>
<protein>
    <submittedName>
        <fullName evidence="4">Transporter substrate-binding domain-containing protein</fullName>
    </submittedName>
</protein>
<evidence type="ECO:0000313" key="4">
    <source>
        <dbReference type="EMBL" id="MDE1465700.1"/>
    </source>
</evidence>
<proteinExistence type="inferred from homology"/>
<keyword evidence="5" id="KW-1185">Reference proteome</keyword>
<dbReference type="PANTHER" id="PTHR35936:SF6">
    <property type="entry name" value="AMINO ACID ABC TRANSPORTER SUBSTRATE-BINDING PAAT FAMILY PROTEIN"/>
    <property type="match status" value="1"/>
</dbReference>
<comment type="caution">
    <text evidence="4">The sequence shown here is derived from an EMBL/GenBank/DDBJ whole genome shotgun (WGS) entry which is preliminary data.</text>
</comment>
<dbReference type="EMBL" id="JAPMOU010000079">
    <property type="protein sequence ID" value="MDE1465700.1"/>
    <property type="molecule type" value="Genomic_DNA"/>
</dbReference>
<comment type="similarity">
    <text evidence="1">Belongs to the bacterial solute-binding protein 3 family.</text>
</comment>
<dbReference type="SMART" id="SM00062">
    <property type="entry name" value="PBPb"/>
    <property type="match status" value="1"/>
</dbReference>
<dbReference type="Pfam" id="PF00497">
    <property type="entry name" value="SBP_bac_3"/>
    <property type="match status" value="1"/>
</dbReference>
<reference evidence="4 5" key="1">
    <citation type="submission" date="2022-11" db="EMBL/GenBank/DDBJ databases">
        <title>Spartinivicinus poritis sp. nov., isolated from scleractinian coral Porites lutea.</title>
        <authorList>
            <person name="Zhang G."/>
            <person name="Cai L."/>
            <person name="Wei Q."/>
        </authorList>
    </citation>
    <scope>NUCLEOTIDE SEQUENCE [LARGE SCALE GENOMIC DNA]</scope>
    <source>
        <strain evidence="4 5">A2-2</strain>
    </source>
</reference>
<gene>
    <name evidence="4" type="ORF">ORQ98_27430</name>
</gene>
<feature type="domain" description="Solute-binding protein family 3/N-terminal" evidence="3">
    <location>
        <begin position="2"/>
        <end position="212"/>
    </location>
</feature>
<name>A0ABT5UH32_9GAMM</name>
<dbReference type="Gene3D" id="3.40.190.10">
    <property type="entry name" value="Periplasmic binding protein-like II"/>
    <property type="match status" value="2"/>
</dbReference>
<evidence type="ECO:0000259" key="3">
    <source>
        <dbReference type="SMART" id="SM00062"/>
    </source>
</evidence>
<keyword evidence="2" id="KW-0732">Signal</keyword>
<dbReference type="InterPro" id="IPR001638">
    <property type="entry name" value="Solute-binding_3/MltF_N"/>
</dbReference>
<evidence type="ECO:0000313" key="5">
    <source>
        <dbReference type="Proteomes" id="UP001528823"/>
    </source>
</evidence>
<evidence type="ECO:0000256" key="2">
    <source>
        <dbReference type="ARBA" id="ARBA00022729"/>
    </source>
</evidence>
<dbReference type="SUPFAM" id="SSF53850">
    <property type="entry name" value="Periplasmic binding protein-like II"/>
    <property type="match status" value="1"/>
</dbReference>
<dbReference type="PANTHER" id="PTHR35936">
    <property type="entry name" value="MEMBRANE-BOUND LYTIC MUREIN TRANSGLYCOSYLASE F"/>
    <property type="match status" value="1"/>
</dbReference>
<dbReference type="Proteomes" id="UP001528823">
    <property type="component" value="Unassembled WGS sequence"/>
</dbReference>
<sequence length="212" mass="24679">MGWLVGLDISLLKAVFEKANCRYKIIIVNWKRSLKELEKGSLDVVLTASITSERKQYAYFSSPYREEQMRIFVRKDQSANWPLKQLADIISYNMKLAITLGSYYGEEFEQLYNNNSDFKSFIINVAQPEQGLLMVASKRTDGVLQDMYNLHSQAETLKIRDKLEIHPYIVSSGPVHFMFSKKSVTHQDVYTINKALVDFIKTEDYQTIYKFD</sequence>
<accession>A0ABT5UH32</accession>
<organism evidence="4 5">
    <name type="scientific">Spartinivicinus poritis</name>
    <dbReference type="NCBI Taxonomy" id="2994640"/>
    <lineage>
        <taxon>Bacteria</taxon>
        <taxon>Pseudomonadati</taxon>
        <taxon>Pseudomonadota</taxon>
        <taxon>Gammaproteobacteria</taxon>
        <taxon>Oceanospirillales</taxon>
        <taxon>Zooshikellaceae</taxon>
        <taxon>Spartinivicinus</taxon>
    </lineage>
</organism>